<dbReference type="InterPro" id="IPR050502">
    <property type="entry name" value="Euk_RNA-bind_prot"/>
</dbReference>
<dbReference type="eggNOG" id="KOG0118">
    <property type="taxonomic scope" value="Eukaryota"/>
</dbReference>
<feature type="compositionally biased region" description="Low complexity" evidence="3">
    <location>
        <begin position="354"/>
        <end position="365"/>
    </location>
</feature>
<dbReference type="InterPro" id="IPR000504">
    <property type="entry name" value="RRM_dom"/>
</dbReference>
<dbReference type="EMBL" id="HE650830">
    <property type="protein sequence ID" value="CCF60193.1"/>
    <property type="molecule type" value="Genomic_DNA"/>
</dbReference>
<evidence type="ECO:0000256" key="3">
    <source>
        <dbReference type="SAM" id="MobiDB-lite"/>
    </source>
</evidence>
<dbReference type="Proteomes" id="UP000005220">
    <property type="component" value="Chromosome 10"/>
</dbReference>
<evidence type="ECO:0000256" key="2">
    <source>
        <dbReference type="PROSITE-ProRule" id="PRU00176"/>
    </source>
</evidence>
<feature type="domain" description="RRM" evidence="4">
    <location>
        <begin position="119"/>
        <end position="197"/>
    </location>
</feature>
<dbReference type="GO" id="GO:0005634">
    <property type="term" value="C:nucleus"/>
    <property type="evidence" value="ECO:0007669"/>
    <property type="project" value="EnsemblFungi"/>
</dbReference>
<name>H2B0P3_KAZAF</name>
<sequence>MSDQQPSETVVPVENVIPASAKEGGRETSDKVLYIGNLDKSINEDALKQYFQVAGQIVDVKVMVDKKNNHVNYAFIEYSTNHDANVALQTLNGIQIENKNIKINWAFQSQTNLNDDTSFNLFIGDLNVNVDDTTLANAFKSCPGFLQAHVMWDMQTSRSRGYGFVSFDTHENAQAAMDQMQGHEINGRAIRINWATKRENMNNNSNNNTNNNNNNNQVRNRMMMEGQQNMPPPPPPMGSLPPVNPQAVEDMIRRAPPRVTTAYIGNIPHFATEPDLIPLLQNFGFILDFTHYPEKGCCFIKYDTHEQAAVCIVALSNFQFQGRNLRTGWGKERSTFIPPQGMMPPPMMTSEGEQQQQQQQLQPSE</sequence>
<dbReference type="SMART" id="SM00360">
    <property type="entry name" value="RRM"/>
    <property type="match status" value="3"/>
</dbReference>
<dbReference type="InParanoid" id="H2B0P3"/>
<dbReference type="PANTHER" id="PTHR48025:SF1">
    <property type="entry name" value="RRM DOMAIN-CONTAINING PROTEIN"/>
    <property type="match status" value="1"/>
</dbReference>
<proteinExistence type="predicted"/>
<dbReference type="GO" id="GO:0010494">
    <property type="term" value="C:cytoplasmic stress granule"/>
    <property type="evidence" value="ECO:0007669"/>
    <property type="project" value="EnsemblFungi"/>
</dbReference>
<reference evidence="5 6" key="1">
    <citation type="journal article" date="2011" name="Proc. Natl. Acad. Sci. U.S.A.">
        <title>Evolutionary erosion of yeast sex chromosomes by mating-type switching accidents.</title>
        <authorList>
            <person name="Gordon J.L."/>
            <person name="Armisen D."/>
            <person name="Proux-Wera E."/>
            <person name="Oheigeartaigh S.S."/>
            <person name="Byrne K.P."/>
            <person name="Wolfe K.H."/>
        </authorList>
    </citation>
    <scope>NUCLEOTIDE SEQUENCE [LARGE SCALE GENOMIC DNA]</scope>
    <source>
        <strain evidence="6">ATCC 22294 / BCRC 22015 / CBS 2517 / CECT 1963 / NBRC 1671 / NRRL Y-8276</strain>
    </source>
</reference>
<dbReference type="InterPro" id="IPR003954">
    <property type="entry name" value="RRM_euk-type"/>
</dbReference>
<protein>
    <recommendedName>
        <fullName evidence="4">RRM domain-containing protein</fullName>
    </recommendedName>
</protein>
<dbReference type="FunFam" id="3.30.70.330:FF:000599">
    <property type="entry name" value="Poly(A) binding protein"/>
    <property type="match status" value="1"/>
</dbReference>
<evidence type="ECO:0000256" key="1">
    <source>
        <dbReference type="ARBA" id="ARBA00022884"/>
    </source>
</evidence>
<dbReference type="FunCoup" id="H2B0P3">
    <property type="interactions" value="963"/>
</dbReference>
<dbReference type="PANTHER" id="PTHR48025">
    <property type="entry name" value="OS02G0815200 PROTEIN"/>
    <property type="match status" value="1"/>
</dbReference>
<dbReference type="RefSeq" id="XP_003959328.1">
    <property type="nucleotide sequence ID" value="XM_003959279.1"/>
</dbReference>
<dbReference type="HOGENOM" id="CLU_025000_4_0_1"/>
<dbReference type="GO" id="GO:0000932">
    <property type="term" value="C:P-body"/>
    <property type="evidence" value="ECO:0007669"/>
    <property type="project" value="EnsemblFungi"/>
</dbReference>
<organism evidence="5 6">
    <name type="scientific">Kazachstania africana (strain ATCC 22294 / BCRC 22015 / CBS 2517 / CECT 1963 / NBRC 1671 / NRRL Y-8276)</name>
    <name type="common">Yeast</name>
    <name type="synonym">Kluyveromyces africanus</name>
    <dbReference type="NCBI Taxonomy" id="1071382"/>
    <lineage>
        <taxon>Eukaryota</taxon>
        <taxon>Fungi</taxon>
        <taxon>Dikarya</taxon>
        <taxon>Ascomycota</taxon>
        <taxon>Saccharomycotina</taxon>
        <taxon>Saccharomycetes</taxon>
        <taxon>Saccharomycetales</taxon>
        <taxon>Saccharomycetaceae</taxon>
        <taxon>Kazachstania</taxon>
    </lineage>
</organism>
<evidence type="ECO:0000259" key="4">
    <source>
        <dbReference type="PROSITE" id="PS50102"/>
    </source>
</evidence>
<dbReference type="SMART" id="SM00361">
    <property type="entry name" value="RRM_1"/>
    <property type="match status" value="2"/>
</dbReference>
<dbReference type="InterPro" id="IPR012677">
    <property type="entry name" value="Nucleotide-bd_a/b_plait_sf"/>
</dbReference>
<feature type="domain" description="RRM" evidence="4">
    <location>
        <begin position="260"/>
        <end position="332"/>
    </location>
</feature>
<dbReference type="GO" id="GO:0000184">
    <property type="term" value="P:nuclear-transcribed mRNA catabolic process, nonsense-mediated decay"/>
    <property type="evidence" value="ECO:0007669"/>
    <property type="project" value="EnsemblFungi"/>
</dbReference>
<feature type="domain" description="RRM" evidence="4">
    <location>
        <begin position="31"/>
        <end position="108"/>
    </location>
</feature>
<dbReference type="Pfam" id="PF00076">
    <property type="entry name" value="RRM_1"/>
    <property type="match status" value="3"/>
</dbReference>
<keyword evidence="1 2" id="KW-0694">RNA-binding</keyword>
<accession>H2B0P3</accession>
<dbReference type="GO" id="GO:0034063">
    <property type="term" value="P:stress granule assembly"/>
    <property type="evidence" value="ECO:0007669"/>
    <property type="project" value="EnsemblFungi"/>
</dbReference>
<dbReference type="GO" id="GO:0043488">
    <property type="term" value="P:regulation of mRNA stability"/>
    <property type="evidence" value="ECO:0007669"/>
    <property type="project" value="EnsemblFungi"/>
</dbReference>
<dbReference type="KEGG" id="kaf:KAFR_0J01260"/>
<dbReference type="GO" id="GO:0003729">
    <property type="term" value="F:mRNA binding"/>
    <property type="evidence" value="ECO:0007669"/>
    <property type="project" value="EnsemblFungi"/>
</dbReference>
<evidence type="ECO:0000313" key="6">
    <source>
        <dbReference type="Proteomes" id="UP000005220"/>
    </source>
</evidence>
<dbReference type="STRING" id="1071382.H2B0P3"/>
<feature type="region of interest" description="Disordered" evidence="3">
    <location>
        <begin position="336"/>
        <end position="365"/>
    </location>
</feature>
<dbReference type="PROSITE" id="PS50102">
    <property type="entry name" value="RRM"/>
    <property type="match status" value="3"/>
</dbReference>
<dbReference type="GO" id="GO:0008266">
    <property type="term" value="F:poly(U) RNA binding"/>
    <property type="evidence" value="ECO:0007669"/>
    <property type="project" value="EnsemblFungi"/>
</dbReference>
<dbReference type="InterPro" id="IPR035979">
    <property type="entry name" value="RBD_domain_sf"/>
</dbReference>
<dbReference type="GeneID" id="13883843"/>
<dbReference type="AlphaFoldDB" id="H2B0P3"/>
<dbReference type="SUPFAM" id="SSF54928">
    <property type="entry name" value="RNA-binding domain, RBD"/>
    <property type="match status" value="3"/>
</dbReference>
<dbReference type="OrthoDB" id="8093034at2759"/>
<keyword evidence="6" id="KW-1185">Reference proteome</keyword>
<dbReference type="GO" id="GO:0006415">
    <property type="term" value="P:translational termination"/>
    <property type="evidence" value="ECO:0007669"/>
    <property type="project" value="EnsemblFungi"/>
</dbReference>
<dbReference type="Gene3D" id="3.30.70.330">
    <property type="match status" value="3"/>
</dbReference>
<gene>
    <name evidence="5" type="primary">KAFR0J01260</name>
    <name evidence="5" type="ORF">KAFR_0J01260</name>
</gene>
<dbReference type="GO" id="GO:0043022">
    <property type="term" value="F:ribosome binding"/>
    <property type="evidence" value="ECO:0007669"/>
    <property type="project" value="EnsemblFungi"/>
</dbReference>
<dbReference type="GO" id="GO:0042149">
    <property type="term" value="P:cellular response to glucose starvation"/>
    <property type="evidence" value="ECO:0007669"/>
    <property type="project" value="EnsemblFungi"/>
</dbReference>
<evidence type="ECO:0000313" key="5">
    <source>
        <dbReference type="EMBL" id="CCF60193.1"/>
    </source>
</evidence>